<accession>A0A330LU88</accession>
<evidence type="ECO:0000313" key="5">
    <source>
        <dbReference type="EMBL" id="SQD79836.1"/>
    </source>
</evidence>
<dbReference type="PANTHER" id="PTHR37423:SF2">
    <property type="entry name" value="MEMBRANE-BOUND LYTIC MUREIN TRANSGLYCOSYLASE C"/>
    <property type="match status" value="1"/>
</dbReference>
<evidence type="ECO:0000259" key="3">
    <source>
        <dbReference type="Pfam" id="PF01464"/>
    </source>
</evidence>
<dbReference type="EMBL" id="LS483250">
    <property type="protein sequence ID" value="SQD79836.1"/>
    <property type="molecule type" value="Genomic_DNA"/>
</dbReference>
<protein>
    <submittedName>
        <fullName evidence="5">Lytic murein transglycosylase</fullName>
    </submittedName>
</protein>
<evidence type="ECO:0000256" key="2">
    <source>
        <dbReference type="SAM" id="SignalP"/>
    </source>
</evidence>
<dbReference type="OrthoDB" id="5620293at2"/>
<organism evidence="5 6">
    <name type="scientific">Moritella yayanosii</name>
    <dbReference type="NCBI Taxonomy" id="69539"/>
    <lineage>
        <taxon>Bacteria</taxon>
        <taxon>Pseudomonadati</taxon>
        <taxon>Pseudomonadota</taxon>
        <taxon>Gammaproteobacteria</taxon>
        <taxon>Alteromonadales</taxon>
        <taxon>Moritellaceae</taxon>
        <taxon>Moritella</taxon>
    </lineage>
</organism>
<dbReference type="InterPro" id="IPR008258">
    <property type="entry name" value="Transglycosylase_SLT_dom_1"/>
</dbReference>
<feature type="domain" description="Transglycosylase SLT" evidence="3">
    <location>
        <begin position="222"/>
        <end position="345"/>
    </location>
</feature>
<reference evidence="6" key="1">
    <citation type="submission" date="2018-05" db="EMBL/GenBank/DDBJ databases">
        <authorList>
            <person name="Cea G.-C."/>
            <person name="William W."/>
        </authorList>
    </citation>
    <scope>NUCLEOTIDE SEQUENCE [LARGE SCALE GENOMIC DNA]</scope>
    <source>
        <strain evidence="6">DB21MT 5</strain>
    </source>
</reference>
<keyword evidence="2" id="KW-0732">Signal</keyword>
<comment type="similarity">
    <text evidence="1">Belongs to the transglycosylase Slt family.</text>
</comment>
<dbReference type="Pfam" id="PF11873">
    <property type="entry name" value="Mltc_N"/>
    <property type="match status" value="1"/>
</dbReference>
<name>A0A330LU88_9GAMM</name>
<dbReference type="AlphaFoldDB" id="A0A330LU88"/>
<dbReference type="SUPFAM" id="SSF53955">
    <property type="entry name" value="Lysozyme-like"/>
    <property type="match status" value="1"/>
</dbReference>
<evidence type="ECO:0000313" key="6">
    <source>
        <dbReference type="Proteomes" id="UP000250163"/>
    </source>
</evidence>
<dbReference type="Pfam" id="PF01464">
    <property type="entry name" value="SLT"/>
    <property type="match status" value="1"/>
</dbReference>
<dbReference type="InterPro" id="IPR024570">
    <property type="entry name" value="Murein_transglycosylaseC_N"/>
</dbReference>
<dbReference type="Gene3D" id="1.10.530.10">
    <property type="match status" value="1"/>
</dbReference>
<gene>
    <name evidence="5" type="ORF">MORIYA_3381</name>
</gene>
<dbReference type="PROSITE" id="PS51257">
    <property type="entry name" value="PROKAR_LIPOPROTEIN"/>
    <property type="match status" value="1"/>
</dbReference>
<dbReference type="KEGG" id="mya:MORIYA_3381"/>
<feature type="chain" id="PRO_5016324725" evidence="2">
    <location>
        <begin position="18"/>
        <end position="385"/>
    </location>
</feature>
<feature type="domain" description="Murein transglycosylase-C N-terminal" evidence="4">
    <location>
        <begin position="60"/>
        <end position="217"/>
    </location>
</feature>
<dbReference type="RefSeq" id="WP_112716771.1">
    <property type="nucleotide sequence ID" value="NZ_LS483250.1"/>
</dbReference>
<feature type="signal peptide" evidence="2">
    <location>
        <begin position="1"/>
        <end position="17"/>
    </location>
</feature>
<proteinExistence type="inferred from homology"/>
<dbReference type="InterPro" id="IPR023346">
    <property type="entry name" value="Lysozyme-like_dom_sf"/>
</dbReference>
<sequence length="385" mass="44487">MAIFRTLLIAVSCSVLSACSISDYQHSVELASLNNTTQALARLSYQQPNYRAKTEKSDDKDNTALNTLQDNYRSQVTNLWGDTERSFSTNYRYIKYTNDYRSRSIIDFQQGNVRVETLAQPNSQQYLKQAIEYTLLAPEQPAYTDFYTSYSSEVKGKPFLYLQVKDHDGKAIKWHWRASRYANYLIQHQRKQITINGRSVDAVTFTLTANHTKVRMQRYQTLIKQSAQRYSIDSHIVTAMIQVDSLFNPYALSSTGRIGLMQISSSIGQDVFHQQKKYPFKPQPNWLFNNNNNLDIGSSYLSLLDKQYLKGINNPKSRYYAMLASYIAGPKNMLQTFSKNKKEAFTIINGLSSYEVYQSFTNTQSRADIKNYVSAVNRHFRQLNR</sequence>
<dbReference type="Proteomes" id="UP000250163">
    <property type="component" value="Chromosome MORIYA"/>
</dbReference>
<evidence type="ECO:0000256" key="1">
    <source>
        <dbReference type="ARBA" id="ARBA00007734"/>
    </source>
</evidence>
<evidence type="ECO:0000259" key="4">
    <source>
        <dbReference type="Pfam" id="PF11873"/>
    </source>
</evidence>
<dbReference type="PANTHER" id="PTHR37423">
    <property type="entry name" value="SOLUBLE LYTIC MUREIN TRANSGLYCOSYLASE-RELATED"/>
    <property type="match status" value="1"/>
</dbReference>
<keyword evidence="6" id="KW-1185">Reference proteome</keyword>